<dbReference type="AlphaFoldDB" id="A0A433QFG0"/>
<organism evidence="2 3">
    <name type="scientific">Jimgerdemannia flammicorona</name>
    <dbReference type="NCBI Taxonomy" id="994334"/>
    <lineage>
        <taxon>Eukaryota</taxon>
        <taxon>Fungi</taxon>
        <taxon>Fungi incertae sedis</taxon>
        <taxon>Mucoromycota</taxon>
        <taxon>Mucoromycotina</taxon>
        <taxon>Endogonomycetes</taxon>
        <taxon>Endogonales</taxon>
        <taxon>Endogonaceae</taxon>
        <taxon>Jimgerdemannia</taxon>
    </lineage>
</organism>
<feature type="domain" description="AD" evidence="1">
    <location>
        <begin position="102"/>
        <end position="192"/>
    </location>
</feature>
<accession>A0A433QFG0</accession>
<dbReference type="Gene3D" id="2.30.30.100">
    <property type="match status" value="1"/>
</dbReference>
<gene>
    <name evidence="2" type="ORF">BC938DRAFT_481760</name>
</gene>
<comment type="caution">
    <text evidence="2">The sequence shown here is derived from an EMBL/GenBank/DDBJ whole genome shotgun (WGS) entry which is preliminary data.</text>
</comment>
<dbReference type="PANTHER" id="PTHR14710">
    <property type="entry name" value="GEM-ASSOCIATED PROTEIN 6"/>
    <property type="match status" value="1"/>
</dbReference>
<evidence type="ECO:0000313" key="3">
    <source>
        <dbReference type="Proteomes" id="UP000274822"/>
    </source>
</evidence>
<dbReference type="InterPro" id="IPR047574">
    <property type="entry name" value="AD"/>
</dbReference>
<dbReference type="GO" id="GO:0000387">
    <property type="term" value="P:spliceosomal snRNP assembly"/>
    <property type="evidence" value="ECO:0007669"/>
    <property type="project" value="TreeGrafter"/>
</dbReference>
<name>A0A433QFG0_9FUNG</name>
<sequence length="192" mass="21505">MSSWPHSYSPQELLRCLGCHVTITLTTSATIRGHLYSVDPLTFAVLLLKENTTATFVVVKEHAILAFHSACLNMGLLATWKSEAFFGYLLYLLNHQIPPVHKDVDPMPRNALDRAITVDTADFAPNSPAMQERKQALIDLFTTQHLPIQHTPADASLRILDCARIEPPYVSTSVVCDNEVVLQRVREIVMRV</sequence>
<evidence type="ECO:0000259" key="1">
    <source>
        <dbReference type="PROSITE" id="PS52001"/>
    </source>
</evidence>
<protein>
    <recommendedName>
        <fullName evidence="1">AD domain-containing protein</fullName>
    </recommendedName>
</protein>
<proteinExistence type="predicted"/>
<dbReference type="PANTHER" id="PTHR14710:SF2">
    <property type="entry name" value="GEM-ASSOCIATED PROTEIN 6"/>
    <property type="match status" value="1"/>
</dbReference>
<dbReference type="EMBL" id="RBNJ01006496">
    <property type="protein sequence ID" value="RUS28542.1"/>
    <property type="molecule type" value="Genomic_DNA"/>
</dbReference>
<dbReference type="GO" id="GO:0005634">
    <property type="term" value="C:nucleus"/>
    <property type="evidence" value="ECO:0007669"/>
    <property type="project" value="InterPro"/>
</dbReference>
<evidence type="ECO:0000313" key="2">
    <source>
        <dbReference type="EMBL" id="RUS28542.1"/>
    </source>
</evidence>
<dbReference type="GO" id="GO:0000245">
    <property type="term" value="P:spliceosomal complex assembly"/>
    <property type="evidence" value="ECO:0007669"/>
    <property type="project" value="InterPro"/>
</dbReference>
<dbReference type="Proteomes" id="UP000274822">
    <property type="component" value="Unassembled WGS sequence"/>
</dbReference>
<dbReference type="InterPro" id="IPR009422">
    <property type="entry name" value="Gemin6"/>
</dbReference>
<dbReference type="PROSITE" id="PS52001">
    <property type="entry name" value="AD"/>
    <property type="match status" value="1"/>
</dbReference>
<reference evidence="2 3" key="1">
    <citation type="journal article" date="2018" name="New Phytol.">
        <title>Phylogenomics of Endogonaceae and evolution of mycorrhizas within Mucoromycota.</title>
        <authorList>
            <person name="Chang Y."/>
            <person name="Desiro A."/>
            <person name="Na H."/>
            <person name="Sandor L."/>
            <person name="Lipzen A."/>
            <person name="Clum A."/>
            <person name="Barry K."/>
            <person name="Grigoriev I.V."/>
            <person name="Martin F.M."/>
            <person name="Stajich J.E."/>
            <person name="Smith M.E."/>
            <person name="Bonito G."/>
            <person name="Spatafora J.W."/>
        </authorList>
    </citation>
    <scope>NUCLEOTIDE SEQUENCE [LARGE SCALE GENOMIC DNA]</scope>
    <source>
        <strain evidence="2 3">AD002</strain>
    </source>
</reference>
<keyword evidence="3" id="KW-1185">Reference proteome</keyword>
<dbReference type="GO" id="GO:0032797">
    <property type="term" value="C:SMN complex"/>
    <property type="evidence" value="ECO:0007669"/>
    <property type="project" value="TreeGrafter"/>
</dbReference>